<name>A0A7W5ZIU2_9BACT</name>
<feature type="transmembrane region" description="Helical" evidence="5">
    <location>
        <begin position="366"/>
        <end position="389"/>
    </location>
</feature>
<dbReference type="SUPFAM" id="SSF103473">
    <property type="entry name" value="MFS general substrate transporter"/>
    <property type="match status" value="1"/>
</dbReference>
<dbReference type="PANTHER" id="PTHR23508:SF10">
    <property type="entry name" value="CARBOXYLIC ACID TRANSPORTER PROTEIN HOMOLOG"/>
    <property type="match status" value="1"/>
</dbReference>
<dbReference type="InterPro" id="IPR036259">
    <property type="entry name" value="MFS_trans_sf"/>
</dbReference>
<dbReference type="Gene3D" id="1.20.1250.20">
    <property type="entry name" value="MFS general substrate transporter like domains"/>
    <property type="match status" value="2"/>
</dbReference>
<comment type="caution">
    <text evidence="7">The sequence shown here is derived from an EMBL/GenBank/DDBJ whole genome shotgun (WGS) entry which is preliminary data.</text>
</comment>
<keyword evidence="2 5" id="KW-0812">Transmembrane</keyword>
<dbReference type="InterPro" id="IPR020846">
    <property type="entry name" value="MFS_dom"/>
</dbReference>
<protein>
    <submittedName>
        <fullName evidence="7">Putative MFS family arabinose efflux permease</fullName>
    </submittedName>
</protein>
<feature type="transmembrane region" description="Helical" evidence="5">
    <location>
        <begin position="215"/>
        <end position="236"/>
    </location>
</feature>
<evidence type="ECO:0000256" key="1">
    <source>
        <dbReference type="ARBA" id="ARBA00004141"/>
    </source>
</evidence>
<dbReference type="RefSeq" id="WP_183972146.1">
    <property type="nucleotide sequence ID" value="NZ_JACIBY010000002.1"/>
</dbReference>
<dbReference type="PANTHER" id="PTHR23508">
    <property type="entry name" value="CARBOXYLIC ACID TRANSPORTER PROTEIN HOMOLOG"/>
    <property type="match status" value="1"/>
</dbReference>
<evidence type="ECO:0000313" key="7">
    <source>
        <dbReference type="EMBL" id="MBB3837430.1"/>
    </source>
</evidence>
<feature type="transmembrane region" description="Helical" evidence="5">
    <location>
        <begin position="78"/>
        <end position="99"/>
    </location>
</feature>
<comment type="subcellular location">
    <subcellularLocation>
        <location evidence="1">Membrane</location>
        <topology evidence="1">Multi-pass membrane protein</topology>
    </subcellularLocation>
</comment>
<dbReference type="InterPro" id="IPR011701">
    <property type="entry name" value="MFS"/>
</dbReference>
<feature type="transmembrane region" description="Helical" evidence="5">
    <location>
        <begin position="105"/>
        <end position="125"/>
    </location>
</feature>
<feature type="transmembrane region" description="Helical" evidence="5">
    <location>
        <begin position="137"/>
        <end position="155"/>
    </location>
</feature>
<feature type="domain" description="Major facilitator superfamily (MFS) profile" evidence="6">
    <location>
        <begin position="10"/>
        <end position="395"/>
    </location>
</feature>
<dbReference type="Pfam" id="PF07690">
    <property type="entry name" value="MFS_1"/>
    <property type="match status" value="1"/>
</dbReference>
<feature type="transmembrane region" description="Helical" evidence="5">
    <location>
        <begin position="7"/>
        <end position="31"/>
    </location>
</feature>
<organism evidence="7 8">
    <name type="scientific">Runella defluvii</name>
    <dbReference type="NCBI Taxonomy" id="370973"/>
    <lineage>
        <taxon>Bacteria</taxon>
        <taxon>Pseudomonadati</taxon>
        <taxon>Bacteroidota</taxon>
        <taxon>Cytophagia</taxon>
        <taxon>Cytophagales</taxon>
        <taxon>Spirosomataceae</taxon>
        <taxon>Runella</taxon>
    </lineage>
</organism>
<evidence type="ECO:0000256" key="3">
    <source>
        <dbReference type="ARBA" id="ARBA00022989"/>
    </source>
</evidence>
<reference evidence="7 8" key="1">
    <citation type="submission" date="2020-08" db="EMBL/GenBank/DDBJ databases">
        <title>Genomic Encyclopedia of Type Strains, Phase IV (KMG-IV): sequencing the most valuable type-strain genomes for metagenomic binning, comparative biology and taxonomic classification.</title>
        <authorList>
            <person name="Goeker M."/>
        </authorList>
    </citation>
    <scope>NUCLEOTIDE SEQUENCE [LARGE SCALE GENOMIC DNA]</scope>
    <source>
        <strain evidence="7 8">DSM 17976</strain>
    </source>
</reference>
<evidence type="ECO:0000313" key="8">
    <source>
        <dbReference type="Proteomes" id="UP000541352"/>
    </source>
</evidence>
<evidence type="ECO:0000256" key="2">
    <source>
        <dbReference type="ARBA" id="ARBA00022692"/>
    </source>
</evidence>
<feature type="transmembrane region" description="Helical" evidence="5">
    <location>
        <begin position="308"/>
        <end position="327"/>
    </location>
</feature>
<dbReference type="Proteomes" id="UP000541352">
    <property type="component" value="Unassembled WGS sequence"/>
</dbReference>
<feature type="transmembrane region" description="Helical" evidence="5">
    <location>
        <begin position="283"/>
        <end position="302"/>
    </location>
</feature>
<accession>A0A7W5ZIU2</accession>
<evidence type="ECO:0000259" key="6">
    <source>
        <dbReference type="PROSITE" id="PS50850"/>
    </source>
</evidence>
<keyword evidence="8" id="KW-1185">Reference proteome</keyword>
<feature type="transmembrane region" description="Helical" evidence="5">
    <location>
        <begin position="51"/>
        <end position="71"/>
    </location>
</feature>
<dbReference type="AlphaFoldDB" id="A0A7W5ZIU2"/>
<proteinExistence type="predicted"/>
<evidence type="ECO:0000256" key="5">
    <source>
        <dbReference type="SAM" id="Phobius"/>
    </source>
</evidence>
<sequence length="404" mass="43837">MKYRALFALPVIVSALGFFVDVYDLLIFSIVRVPSLQSLGYSEAEVSKIGTFIFNCQQAGLLVGGIVWGIWGDKRGRLSVLFGSIITYSLANIACGFVEDPNLYALLRFVAGVGLSGEIGAAMTLVTEIVPKEIRSLGPTLVAGIGYLGAGAAYLTQEWFTWRTAYMVGGGMGLLLLLLRISVFESGLFLQLKETKVSRGNYLYFFSSWPRLVKYFRCVLIGVPTWFVVGILGTFGNEFGKALGIDEGISPGKCVMFIYFGLTAGDFFSGPLSHWLQSRRKAILFLLFIGVIFVGIYLFGGVRSANMLYVVCFLTGVCTGYIGLYLMMVAELYGTNLRATATTSVPSVVRGMAIPMTLAFQGLKPSFGALGGAALLGVLCYGLALLAIYKTDETFGRNLDFVEE</sequence>
<feature type="transmembrane region" description="Helical" evidence="5">
    <location>
        <begin position="167"/>
        <end position="190"/>
    </location>
</feature>
<keyword evidence="4 5" id="KW-0472">Membrane</keyword>
<dbReference type="GO" id="GO:0005886">
    <property type="term" value="C:plasma membrane"/>
    <property type="evidence" value="ECO:0007669"/>
    <property type="project" value="TreeGrafter"/>
</dbReference>
<dbReference type="EMBL" id="JACIBY010000002">
    <property type="protein sequence ID" value="MBB3837430.1"/>
    <property type="molecule type" value="Genomic_DNA"/>
</dbReference>
<dbReference type="GO" id="GO:0046943">
    <property type="term" value="F:carboxylic acid transmembrane transporter activity"/>
    <property type="evidence" value="ECO:0007669"/>
    <property type="project" value="TreeGrafter"/>
</dbReference>
<keyword evidence="3 5" id="KW-1133">Transmembrane helix</keyword>
<gene>
    <name evidence="7" type="ORF">FHS57_001424</name>
</gene>
<evidence type="ECO:0000256" key="4">
    <source>
        <dbReference type="ARBA" id="ARBA00023136"/>
    </source>
</evidence>
<dbReference type="PROSITE" id="PS50850">
    <property type="entry name" value="MFS"/>
    <property type="match status" value="1"/>
</dbReference>